<evidence type="ECO:0000313" key="4">
    <source>
        <dbReference type="Proteomes" id="UP000251853"/>
    </source>
</evidence>
<dbReference type="AlphaFoldDB" id="A0A174FBF2"/>
<accession>A0A174FBF2</accession>
<name>A0A174FBF2_9FIRM</name>
<evidence type="ECO:0000313" key="3">
    <source>
        <dbReference type="Proteomes" id="UP000095512"/>
    </source>
</evidence>
<organism evidence="1 3">
    <name type="scientific">Enterocloster clostridioformis</name>
    <dbReference type="NCBI Taxonomy" id="1531"/>
    <lineage>
        <taxon>Bacteria</taxon>
        <taxon>Bacillati</taxon>
        <taxon>Bacillota</taxon>
        <taxon>Clostridia</taxon>
        <taxon>Lachnospirales</taxon>
        <taxon>Lachnospiraceae</taxon>
        <taxon>Enterocloster</taxon>
    </lineage>
</organism>
<evidence type="ECO:0000313" key="1">
    <source>
        <dbReference type="EMBL" id="CUO45969.1"/>
    </source>
</evidence>
<dbReference type="EMBL" id="CZAB01000006">
    <property type="protein sequence ID" value="CUO45969.1"/>
    <property type="molecule type" value="Genomic_DNA"/>
</dbReference>
<protein>
    <submittedName>
        <fullName evidence="1">Uncharacterized protein</fullName>
    </submittedName>
</protein>
<dbReference type="RefSeq" id="WP_330378348.1">
    <property type="nucleotide sequence ID" value="NZ_CATYWZ010000056.1"/>
</dbReference>
<dbReference type="EMBL" id="UAVW01000017">
    <property type="protein sequence ID" value="SQB15343.1"/>
    <property type="molecule type" value="Genomic_DNA"/>
</dbReference>
<gene>
    <name evidence="1" type="ORF">ERS852480_01174</name>
    <name evidence="2" type="ORF">NCTC11224_04406</name>
</gene>
<evidence type="ECO:0000313" key="2">
    <source>
        <dbReference type="EMBL" id="SQB15343.1"/>
    </source>
</evidence>
<reference evidence="1 3" key="1">
    <citation type="submission" date="2015-09" db="EMBL/GenBank/DDBJ databases">
        <authorList>
            <consortium name="Pathogen Informatics"/>
        </authorList>
    </citation>
    <scope>NUCLEOTIDE SEQUENCE [LARGE SCALE GENOMIC DNA]</scope>
    <source>
        <strain evidence="1 3">2789STDY5834865</strain>
    </source>
</reference>
<dbReference type="Proteomes" id="UP000095512">
    <property type="component" value="Unassembled WGS sequence"/>
</dbReference>
<keyword evidence="4" id="KW-1185">Reference proteome</keyword>
<sequence length="43" mass="4978">MGMMSTRPLNREMMWAGTACSVEVKRMDRMILTRGRYSGKIQP</sequence>
<proteinExistence type="predicted"/>
<reference evidence="2 4" key="2">
    <citation type="submission" date="2018-06" db="EMBL/GenBank/DDBJ databases">
        <authorList>
            <consortium name="Pathogen Informatics"/>
            <person name="Doyle S."/>
        </authorList>
    </citation>
    <scope>NUCLEOTIDE SEQUENCE [LARGE SCALE GENOMIC DNA]</scope>
    <source>
        <strain evidence="2 4">NCTC11224</strain>
    </source>
</reference>
<dbReference type="Proteomes" id="UP000251853">
    <property type="component" value="Unassembled WGS sequence"/>
</dbReference>